<evidence type="ECO:0000313" key="2">
    <source>
        <dbReference type="Proteomes" id="UP000663760"/>
    </source>
</evidence>
<gene>
    <name evidence="1" type="ORF">SI8410_11016315</name>
</gene>
<name>A0A7I8L6F9_SPIIN</name>
<evidence type="ECO:0000313" key="1">
    <source>
        <dbReference type="EMBL" id="CAA7405637.1"/>
    </source>
</evidence>
<reference evidence="1" key="1">
    <citation type="submission" date="2020-02" db="EMBL/GenBank/DDBJ databases">
        <authorList>
            <person name="Scholz U."/>
            <person name="Mascher M."/>
            <person name="Fiebig A."/>
        </authorList>
    </citation>
    <scope>NUCLEOTIDE SEQUENCE</scope>
</reference>
<keyword evidence="2" id="KW-1185">Reference proteome</keyword>
<sequence length="68" mass="7805">MSAPSERESGRNRVPPESFILKSAQQEEALHRIWYALKSLVLHRLCTKVSNEYIVILHLQASPFLLCV</sequence>
<dbReference type="EMBL" id="LR746274">
    <property type="protein sequence ID" value="CAA7405637.1"/>
    <property type="molecule type" value="Genomic_DNA"/>
</dbReference>
<dbReference type="Proteomes" id="UP000663760">
    <property type="component" value="Chromosome 11"/>
</dbReference>
<organism evidence="1 2">
    <name type="scientific">Spirodela intermedia</name>
    <name type="common">Intermediate duckweed</name>
    <dbReference type="NCBI Taxonomy" id="51605"/>
    <lineage>
        <taxon>Eukaryota</taxon>
        <taxon>Viridiplantae</taxon>
        <taxon>Streptophyta</taxon>
        <taxon>Embryophyta</taxon>
        <taxon>Tracheophyta</taxon>
        <taxon>Spermatophyta</taxon>
        <taxon>Magnoliopsida</taxon>
        <taxon>Liliopsida</taxon>
        <taxon>Araceae</taxon>
        <taxon>Lemnoideae</taxon>
        <taxon>Spirodela</taxon>
    </lineage>
</organism>
<accession>A0A7I8L6F9</accession>
<proteinExistence type="predicted"/>
<protein>
    <submittedName>
        <fullName evidence="1">Uncharacterized protein</fullName>
    </submittedName>
</protein>
<dbReference type="AlphaFoldDB" id="A0A7I8L6F9"/>